<dbReference type="EMBL" id="JAAOAQ010000292">
    <property type="protein sequence ID" value="KAF5556160.1"/>
    <property type="molecule type" value="Genomic_DNA"/>
</dbReference>
<evidence type="ECO:0000313" key="2">
    <source>
        <dbReference type="EMBL" id="KAF5556160.1"/>
    </source>
</evidence>
<dbReference type="Proteomes" id="UP000582016">
    <property type="component" value="Unassembled WGS sequence"/>
</dbReference>
<feature type="region of interest" description="Disordered" evidence="1">
    <location>
        <begin position="1"/>
        <end position="81"/>
    </location>
</feature>
<proteinExistence type="predicted"/>
<dbReference type="AlphaFoldDB" id="A0A8H5JLE6"/>
<feature type="compositionally biased region" description="Basic and acidic residues" evidence="1">
    <location>
        <begin position="61"/>
        <end position="72"/>
    </location>
</feature>
<evidence type="ECO:0000256" key="1">
    <source>
        <dbReference type="SAM" id="MobiDB-lite"/>
    </source>
</evidence>
<keyword evidence="3" id="KW-1185">Reference proteome</keyword>
<protein>
    <submittedName>
        <fullName evidence="2">Uncharacterized protein</fullName>
    </submittedName>
</protein>
<name>A0A8H5JLE6_9HYPO</name>
<evidence type="ECO:0000313" key="3">
    <source>
        <dbReference type="Proteomes" id="UP000582016"/>
    </source>
</evidence>
<comment type="caution">
    <text evidence="2">The sequence shown here is derived from an EMBL/GenBank/DDBJ whole genome shotgun (WGS) entry which is preliminary data.</text>
</comment>
<gene>
    <name evidence="2" type="ORF">FPHYL_8035</name>
</gene>
<accession>A0A8H5JLE6</accession>
<feature type="compositionally biased region" description="Basic and acidic residues" evidence="1">
    <location>
        <begin position="15"/>
        <end position="32"/>
    </location>
</feature>
<dbReference type="OrthoDB" id="5100704at2759"/>
<sequence>MHRDRYRVTKTRTHGKGEKRPEASGNAEHDAPARPQVSSQNLNTQNEGQTPRADAPLQGEATRHDNPQRDTSQDDPDLQDLRPIVQNYNLLRVLPAVEISSDPTLLIRNPREIGPRSDICARVPGWFNTGLHADLVAQELILDEPASIIAWANDPGLDVDSSEVMIVRTTQFSTSPLLPYLQHVLGQKGSKWLV</sequence>
<organism evidence="2 3">
    <name type="scientific">Fusarium phyllophilum</name>
    <dbReference type="NCBI Taxonomy" id="47803"/>
    <lineage>
        <taxon>Eukaryota</taxon>
        <taxon>Fungi</taxon>
        <taxon>Dikarya</taxon>
        <taxon>Ascomycota</taxon>
        <taxon>Pezizomycotina</taxon>
        <taxon>Sordariomycetes</taxon>
        <taxon>Hypocreomycetidae</taxon>
        <taxon>Hypocreales</taxon>
        <taxon>Nectriaceae</taxon>
        <taxon>Fusarium</taxon>
        <taxon>Fusarium fujikuroi species complex</taxon>
    </lineage>
</organism>
<reference evidence="2 3" key="1">
    <citation type="submission" date="2020-05" db="EMBL/GenBank/DDBJ databases">
        <title>Identification and distribution of gene clusters putatively required for synthesis of sphingolipid metabolism inhibitors in phylogenetically diverse species of the filamentous fungus Fusarium.</title>
        <authorList>
            <person name="Kim H.-S."/>
            <person name="Busman M."/>
            <person name="Brown D.W."/>
            <person name="Divon H."/>
            <person name="Uhlig S."/>
            <person name="Proctor R.H."/>
        </authorList>
    </citation>
    <scope>NUCLEOTIDE SEQUENCE [LARGE SCALE GENOMIC DNA]</scope>
    <source>
        <strain evidence="2 3">NRRL 13617</strain>
    </source>
</reference>
<feature type="compositionally biased region" description="Polar residues" evidence="1">
    <location>
        <begin position="36"/>
        <end position="49"/>
    </location>
</feature>